<evidence type="ECO:0000313" key="7">
    <source>
        <dbReference type="EMBL" id="KAK4191975.1"/>
    </source>
</evidence>
<evidence type="ECO:0000313" key="8">
    <source>
        <dbReference type="Proteomes" id="UP001302126"/>
    </source>
</evidence>
<dbReference type="PANTHER" id="PTHR28293:SF1">
    <property type="entry name" value="NUCLEAR RIM PROTEIN 1"/>
    <property type="match status" value="1"/>
</dbReference>
<evidence type="ECO:0000256" key="3">
    <source>
        <dbReference type="ARBA" id="ARBA00022989"/>
    </source>
</evidence>
<reference evidence="7" key="1">
    <citation type="journal article" date="2023" name="Mol. Phylogenet. Evol.">
        <title>Genome-scale phylogeny and comparative genomics of the fungal order Sordariales.</title>
        <authorList>
            <person name="Hensen N."/>
            <person name="Bonometti L."/>
            <person name="Westerberg I."/>
            <person name="Brannstrom I.O."/>
            <person name="Guillou S."/>
            <person name="Cros-Aarteil S."/>
            <person name="Calhoun S."/>
            <person name="Haridas S."/>
            <person name="Kuo A."/>
            <person name="Mondo S."/>
            <person name="Pangilinan J."/>
            <person name="Riley R."/>
            <person name="LaButti K."/>
            <person name="Andreopoulos B."/>
            <person name="Lipzen A."/>
            <person name="Chen C."/>
            <person name="Yan M."/>
            <person name="Daum C."/>
            <person name="Ng V."/>
            <person name="Clum A."/>
            <person name="Steindorff A."/>
            <person name="Ohm R.A."/>
            <person name="Martin F."/>
            <person name="Silar P."/>
            <person name="Natvig D.O."/>
            <person name="Lalanne C."/>
            <person name="Gautier V."/>
            <person name="Ament-Velasquez S.L."/>
            <person name="Kruys A."/>
            <person name="Hutchinson M.I."/>
            <person name="Powell A.J."/>
            <person name="Barry K."/>
            <person name="Miller A.N."/>
            <person name="Grigoriev I.V."/>
            <person name="Debuchy R."/>
            <person name="Gladieux P."/>
            <person name="Hiltunen Thoren M."/>
            <person name="Johannesson H."/>
        </authorList>
    </citation>
    <scope>NUCLEOTIDE SEQUENCE</scope>
    <source>
        <strain evidence="7">PSN309</strain>
    </source>
</reference>
<comment type="subcellular location">
    <subcellularLocation>
        <location evidence="1">Endomembrane system</location>
        <topology evidence="1">Multi-pass membrane protein</topology>
    </subcellularLocation>
</comment>
<feature type="region of interest" description="Disordered" evidence="5">
    <location>
        <begin position="332"/>
        <end position="430"/>
    </location>
</feature>
<dbReference type="GO" id="GO:0043007">
    <property type="term" value="P:maintenance of rDNA"/>
    <property type="evidence" value="ECO:0007669"/>
    <property type="project" value="TreeGrafter"/>
</dbReference>
<dbReference type="EMBL" id="MU864356">
    <property type="protein sequence ID" value="KAK4191975.1"/>
    <property type="molecule type" value="Genomic_DNA"/>
</dbReference>
<dbReference type="PANTHER" id="PTHR28293">
    <property type="entry name" value="NUCLEAR RIM PROTEIN 1"/>
    <property type="match status" value="1"/>
</dbReference>
<evidence type="ECO:0000256" key="5">
    <source>
        <dbReference type="SAM" id="MobiDB-lite"/>
    </source>
</evidence>
<organism evidence="7 8">
    <name type="scientific">Podospora australis</name>
    <dbReference type="NCBI Taxonomy" id="1536484"/>
    <lineage>
        <taxon>Eukaryota</taxon>
        <taxon>Fungi</taxon>
        <taxon>Dikarya</taxon>
        <taxon>Ascomycota</taxon>
        <taxon>Pezizomycotina</taxon>
        <taxon>Sordariomycetes</taxon>
        <taxon>Sordariomycetidae</taxon>
        <taxon>Sordariales</taxon>
        <taxon>Podosporaceae</taxon>
        <taxon>Podospora</taxon>
    </lineage>
</organism>
<keyword evidence="8" id="KW-1185">Reference proteome</keyword>
<evidence type="ECO:0000256" key="6">
    <source>
        <dbReference type="SAM" id="Phobius"/>
    </source>
</evidence>
<feature type="compositionally biased region" description="Polar residues" evidence="5">
    <location>
        <begin position="346"/>
        <end position="362"/>
    </location>
</feature>
<dbReference type="AlphaFoldDB" id="A0AAN6X314"/>
<feature type="transmembrane region" description="Helical" evidence="6">
    <location>
        <begin position="179"/>
        <end position="198"/>
    </location>
</feature>
<feature type="transmembrane region" description="Helical" evidence="6">
    <location>
        <begin position="83"/>
        <end position="103"/>
    </location>
</feature>
<comment type="caution">
    <text evidence="7">The sequence shown here is derived from an EMBL/GenBank/DDBJ whole genome shotgun (WGS) entry which is preliminary data.</text>
</comment>
<dbReference type="InterPro" id="IPR018819">
    <property type="entry name" value="Nur1/Mug154"/>
</dbReference>
<dbReference type="Proteomes" id="UP001302126">
    <property type="component" value="Unassembled WGS sequence"/>
</dbReference>
<accession>A0AAN6X314</accession>
<evidence type="ECO:0000256" key="1">
    <source>
        <dbReference type="ARBA" id="ARBA00004127"/>
    </source>
</evidence>
<feature type="compositionally biased region" description="Polar residues" evidence="5">
    <location>
        <begin position="385"/>
        <end position="405"/>
    </location>
</feature>
<feature type="compositionally biased region" description="Polar residues" evidence="5">
    <location>
        <begin position="492"/>
        <end position="509"/>
    </location>
</feature>
<feature type="compositionally biased region" description="Basic and acidic residues" evidence="5">
    <location>
        <begin position="478"/>
        <end position="491"/>
    </location>
</feature>
<dbReference type="GO" id="GO:0012505">
    <property type="term" value="C:endomembrane system"/>
    <property type="evidence" value="ECO:0007669"/>
    <property type="project" value="UniProtKB-SubCell"/>
</dbReference>
<dbReference type="GO" id="GO:0007096">
    <property type="term" value="P:regulation of exit from mitosis"/>
    <property type="evidence" value="ECO:0007669"/>
    <property type="project" value="TreeGrafter"/>
</dbReference>
<sequence>MAPVRRLVRRRPLKERIQAFLNPMDFYLYLSEEIQTFDWDSTIFGTRFGLIANFLFLLARANVGSRSESRDDVFSDAPANGPLAIFAHSLMWILMFISGLNAFSTMTRTRTYRLFEANVETTGPATPSAHRVRVDSSPASSTPLRVLQGFLSSETAEQRAHPDKTRDVWEMKVWDPYPATLRTFCLFSPGHVLIYMLFLPLQPLDPRPSVTVFKCLALQVILSVQLLFMHSRFSQQAKDTAIIQKEVMHEYDVKFVHPRLQPVYREVGTQVSITDDTIEQENVSLGTPASVIRRSFKVNPNPNYARHYDPDGVQRNAPRAAMTPLANSRVSRNPFTPVAAPAFRPSTPSYASQTPSANSSFAEQLHFRNHQSQSALRRSMPATASAGTGPSPNESFEASTPSYSRAISPAKGTPMRASSGTNPLAMPPSAAGLGGSMGLYTHKDSPLKKAMSTEGISHSPRNNREMAALEQRQLADRMRERSPIKHQDSSRRTISGSATGSQFDASSFAHSPDKLEILRANRWKQERFPTRRL</sequence>
<evidence type="ECO:0000256" key="4">
    <source>
        <dbReference type="ARBA" id="ARBA00023136"/>
    </source>
</evidence>
<evidence type="ECO:0000256" key="2">
    <source>
        <dbReference type="ARBA" id="ARBA00022692"/>
    </source>
</evidence>
<feature type="region of interest" description="Disordered" evidence="5">
    <location>
        <begin position="478"/>
        <end position="511"/>
    </location>
</feature>
<keyword evidence="3 6" id="KW-1133">Transmembrane helix</keyword>
<gene>
    <name evidence="7" type="ORF">QBC35DRAFT_374496</name>
</gene>
<name>A0AAN6X314_9PEZI</name>
<proteinExistence type="predicted"/>
<keyword evidence="4 6" id="KW-0472">Membrane</keyword>
<reference evidence="7" key="2">
    <citation type="submission" date="2023-05" db="EMBL/GenBank/DDBJ databases">
        <authorList>
            <consortium name="Lawrence Berkeley National Laboratory"/>
            <person name="Steindorff A."/>
            <person name="Hensen N."/>
            <person name="Bonometti L."/>
            <person name="Westerberg I."/>
            <person name="Brannstrom I.O."/>
            <person name="Guillou S."/>
            <person name="Cros-Aarteil S."/>
            <person name="Calhoun S."/>
            <person name="Haridas S."/>
            <person name="Kuo A."/>
            <person name="Mondo S."/>
            <person name="Pangilinan J."/>
            <person name="Riley R."/>
            <person name="Labutti K."/>
            <person name="Andreopoulos B."/>
            <person name="Lipzen A."/>
            <person name="Chen C."/>
            <person name="Yanf M."/>
            <person name="Daum C."/>
            <person name="Ng V."/>
            <person name="Clum A."/>
            <person name="Ohm R."/>
            <person name="Martin F."/>
            <person name="Silar P."/>
            <person name="Natvig D."/>
            <person name="Lalanne C."/>
            <person name="Gautier V."/>
            <person name="Ament-Velasquez S.L."/>
            <person name="Kruys A."/>
            <person name="Hutchinson M.I."/>
            <person name="Powell A.J."/>
            <person name="Barry K."/>
            <person name="Miller A.N."/>
            <person name="Grigoriev I.V."/>
            <person name="Debuchy R."/>
            <person name="Gladieux P."/>
            <person name="Thoren M.H."/>
            <person name="Johannesson H."/>
        </authorList>
    </citation>
    <scope>NUCLEOTIDE SEQUENCE</scope>
    <source>
        <strain evidence="7">PSN309</strain>
    </source>
</reference>
<evidence type="ECO:0008006" key="9">
    <source>
        <dbReference type="Google" id="ProtNLM"/>
    </source>
</evidence>
<dbReference type="Pfam" id="PF10332">
    <property type="entry name" value="DUF2418"/>
    <property type="match status" value="1"/>
</dbReference>
<protein>
    <recommendedName>
        <fullName evidence="9">Nuclear rim protein 1</fullName>
    </recommendedName>
</protein>
<feature type="transmembrane region" description="Helical" evidence="6">
    <location>
        <begin position="44"/>
        <end position="63"/>
    </location>
</feature>
<keyword evidence="2 6" id="KW-0812">Transmembrane</keyword>